<evidence type="ECO:0000313" key="2">
    <source>
        <dbReference type="EMBL" id="RQM22420.1"/>
    </source>
</evidence>
<gene>
    <name evidence="2" type="ORF">B5M09_008763</name>
    <name evidence="1" type="ORF">DYB28_001801</name>
</gene>
<evidence type="ECO:0000313" key="4">
    <source>
        <dbReference type="Proteomes" id="UP000284702"/>
    </source>
</evidence>
<dbReference type="VEuPathDB" id="FungiDB:H257_02065"/>
<reference evidence="1 3" key="1">
    <citation type="journal article" date="2018" name="J. Invertebr. Pathol.">
        <title>New genotyping method for the causative agent of crayfish plague (Aphanomyces astaci) based on whole genome data.</title>
        <authorList>
            <person name="Minardi D."/>
            <person name="Studholme D.J."/>
            <person name="van der Giezen M."/>
            <person name="Pretto T."/>
            <person name="Oidtmann B."/>
        </authorList>
    </citation>
    <scope>NUCLEOTIDE SEQUENCE [LARGE SCALE GENOMIC DNA]</scope>
    <source>
        <strain evidence="1 3">KB13</strain>
    </source>
</reference>
<dbReference type="Proteomes" id="UP000275652">
    <property type="component" value="Unassembled WGS sequence"/>
</dbReference>
<dbReference type="EMBL" id="QUTI01049275">
    <property type="protein sequence ID" value="RLN99537.1"/>
    <property type="molecule type" value="Genomic_DNA"/>
</dbReference>
<reference evidence="2 4" key="2">
    <citation type="submission" date="2018-07" db="EMBL/GenBank/DDBJ databases">
        <title>Annotation of Aphanomyces astaci genome assembly.</title>
        <authorList>
            <person name="Studholme D.J."/>
        </authorList>
    </citation>
    <scope>NUCLEOTIDE SEQUENCE [LARGE SCALE GENOMIC DNA]</scope>
    <source>
        <strain evidence="2">Pc</strain>
    </source>
</reference>
<dbReference type="AlphaFoldDB" id="A0A3L6USL0"/>
<evidence type="ECO:0000313" key="3">
    <source>
        <dbReference type="Proteomes" id="UP000275652"/>
    </source>
</evidence>
<evidence type="ECO:0000313" key="1">
    <source>
        <dbReference type="EMBL" id="RLN99537.1"/>
    </source>
</evidence>
<name>A0A3L6USL0_APHAT</name>
<protein>
    <submittedName>
        <fullName evidence="2">Uncharacterized protein</fullName>
    </submittedName>
</protein>
<proteinExistence type="predicted"/>
<comment type="caution">
    <text evidence="2">The sequence shown here is derived from an EMBL/GenBank/DDBJ whole genome shotgun (WGS) entry which is preliminary data.</text>
</comment>
<accession>A0A3L6USL0</accession>
<keyword evidence="4" id="KW-1185">Reference proteome</keyword>
<dbReference type="EMBL" id="MZMZ02003175">
    <property type="protein sequence ID" value="RQM22420.1"/>
    <property type="molecule type" value="Genomic_DNA"/>
</dbReference>
<organism evidence="2 4">
    <name type="scientific">Aphanomyces astaci</name>
    <name type="common">Crayfish plague agent</name>
    <dbReference type="NCBI Taxonomy" id="112090"/>
    <lineage>
        <taxon>Eukaryota</taxon>
        <taxon>Sar</taxon>
        <taxon>Stramenopiles</taxon>
        <taxon>Oomycota</taxon>
        <taxon>Saprolegniomycetes</taxon>
        <taxon>Saprolegniales</taxon>
        <taxon>Verrucalvaceae</taxon>
        <taxon>Aphanomyces</taxon>
    </lineage>
</organism>
<dbReference type="Proteomes" id="UP000284702">
    <property type="component" value="Unassembled WGS sequence"/>
</dbReference>
<sequence>MPAPHIDTFRARSCLKRKRSFAKSVEFSVVTEFTFRVGIGAGSVPSDSVPGVGLAGSPIETITKRVRIDGPGRVMMYSRSDRLYLLQRSGEDSTQLAHESVELQRIQLSRLTHAREHLELKREKAVMATQSRNQMHMQRLLC</sequence>